<evidence type="ECO:0000313" key="6">
    <source>
        <dbReference type="EMBL" id="CAE5957883.1"/>
    </source>
</evidence>
<accession>A0A8S1ZEI6</accession>
<dbReference type="PANTHER" id="PTHR45931">
    <property type="entry name" value="SI:CH211-59O9.10"/>
    <property type="match status" value="1"/>
</dbReference>
<evidence type="ECO:0000256" key="4">
    <source>
        <dbReference type="PROSITE-ProRule" id="PRU00175"/>
    </source>
</evidence>
<dbReference type="Proteomes" id="UP000682877">
    <property type="component" value="Chromosome 1"/>
</dbReference>
<dbReference type="GO" id="GO:0008270">
    <property type="term" value="F:zinc ion binding"/>
    <property type="evidence" value="ECO:0007669"/>
    <property type="project" value="UniProtKB-KW"/>
</dbReference>
<keyword evidence="1" id="KW-0479">Metal-binding</keyword>
<dbReference type="PROSITE" id="PS50089">
    <property type="entry name" value="ZF_RING_2"/>
    <property type="match status" value="2"/>
</dbReference>
<keyword evidence="3" id="KW-0862">Zinc</keyword>
<dbReference type="SMART" id="SM00184">
    <property type="entry name" value="RING"/>
    <property type="match status" value="2"/>
</dbReference>
<dbReference type="Gene3D" id="3.30.40.10">
    <property type="entry name" value="Zinc/RING finger domain, C3HC4 (zinc finger)"/>
    <property type="match status" value="2"/>
</dbReference>
<protein>
    <recommendedName>
        <fullName evidence="5">RING-type domain-containing protein</fullName>
    </recommendedName>
</protein>
<keyword evidence="7" id="KW-1185">Reference proteome</keyword>
<evidence type="ECO:0000256" key="3">
    <source>
        <dbReference type="ARBA" id="ARBA00022833"/>
    </source>
</evidence>
<dbReference type="AlphaFoldDB" id="A0A8S1ZEI6"/>
<dbReference type="InterPro" id="IPR051834">
    <property type="entry name" value="RING_finger_E3_ligase"/>
</dbReference>
<evidence type="ECO:0000256" key="2">
    <source>
        <dbReference type="ARBA" id="ARBA00022771"/>
    </source>
</evidence>
<dbReference type="GO" id="GO:0061630">
    <property type="term" value="F:ubiquitin protein ligase activity"/>
    <property type="evidence" value="ECO:0007669"/>
    <property type="project" value="TreeGrafter"/>
</dbReference>
<dbReference type="GO" id="GO:0006511">
    <property type="term" value="P:ubiquitin-dependent protein catabolic process"/>
    <property type="evidence" value="ECO:0007669"/>
    <property type="project" value="TreeGrafter"/>
</dbReference>
<sequence>MRVYLYHNIIRHPQPENAGTITINAKIDGYNSTFTGSSFAEEFFDEYDGQCRSKEDLNYFLMESGIDDDDTEYAISELLLYVFDVILPRCSNYNPSADLLVVSLLLSPNNSSLRPASKLVVKSLARKIYKKTSSTNERCAICLEEFNDGRRVVTLPCGHDFDDECALKWFETNHDCPLCRFKLLCKVVFNDFLVDSELFNEDDIESAFFELILYISRVTYPATGNYSPGDDLLVSLLLFPDDDPIEEEDEIEEEVSIEEQDQIDEAVRVSLEETTNISLMRPASKLVVNSLARKTTSSTGERCTICLEEFNDGRRVVTLPCGHEFDDECVLTWFETNHDCPLCRFKLPCGDQ</sequence>
<keyword evidence="2 4" id="KW-0863">Zinc-finger</keyword>
<gene>
    <name evidence="6" type="ORF">AARE701A_LOCUS1545</name>
</gene>
<dbReference type="CDD" id="cd16454">
    <property type="entry name" value="RING-H2_PA-TM-RING"/>
    <property type="match status" value="2"/>
</dbReference>
<dbReference type="InterPro" id="IPR001841">
    <property type="entry name" value="Znf_RING"/>
</dbReference>
<feature type="domain" description="RING-type" evidence="5">
    <location>
        <begin position="303"/>
        <end position="344"/>
    </location>
</feature>
<dbReference type="GO" id="GO:0005634">
    <property type="term" value="C:nucleus"/>
    <property type="evidence" value="ECO:0007669"/>
    <property type="project" value="TreeGrafter"/>
</dbReference>
<organism evidence="6 7">
    <name type="scientific">Arabidopsis arenosa</name>
    <name type="common">Sand rock-cress</name>
    <name type="synonym">Cardaminopsis arenosa</name>
    <dbReference type="NCBI Taxonomy" id="38785"/>
    <lineage>
        <taxon>Eukaryota</taxon>
        <taxon>Viridiplantae</taxon>
        <taxon>Streptophyta</taxon>
        <taxon>Embryophyta</taxon>
        <taxon>Tracheophyta</taxon>
        <taxon>Spermatophyta</taxon>
        <taxon>Magnoliopsida</taxon>
        <taxon>eudicotyledons</taxon>
        <taxon>Gunneridae</taxon>
        <taxon>Pentapetalae</taxon>
        <taxon>rosids</taxon>
        <taxon>malvids</taxon>
        <taxon>Brassicales</taxon>
        <taxon>Brassicaceae</taxon>
        <taxon>Camelineae</taxon>
        <taxon>Arabidopsis</taxon>
    </lineage>
</organism>
<evidence type="ECO:0000313" key="7">
    <source>
        <dbReference type="Proteomes" id="UP000682877"/>
    </source>
</evidence>
<proteinExistence type="predicted"/>
<dbReference type="Pfam" id="PF13639">
    <property type="entry name" value="zf-RING_2"/>
    <property type="match status" value="2"/>
</dbReference>
<dbReference type="EMBL" id="LR999451">
    <property type="protein sequence ID" value="CAE5957883.1"/>
    <property type="molecule type" value="Genomic_DNA"/>
</dbReference>
<dbReference type="SUPFAM" id="SSF57850">
    <property type="entry name" value="RING/U-box"/>
    <property type="match status" value="2"/>
</dbReference>
<dbReference type="PANTHER" id="PTHR45931:SF13">
    <property type="entry name" value="GENOME ASSEMBLY, CHROMOSOME: A05"/>
    <property type="match status" value="1"/>
</dbReference>
<feature type="domain" description="RING-type" evidence="5">
    <location>
        <begin position="139"/>
        <end position="180"/>
    </location>
</feature>
<dbReference type="InterPro" id="IPR013083">
    <property type="entry name" value="Znf_RING/FYVE/PHD"/>
</dbReference>
<evidence type="ECO:0000259" key="5">
    <source>
        <dbReference type="PROSITE" id="PS50089"/>
    </source>
</evidence>
<reference evidence="6" key="1">
    <citation type="submission" date="2021-01" db="EMBL/GenBank/DDBJ databases">
        <authorList>
            <person name="Bezrukov I."/>
        </authorList>
    </citation>
    <scope>NUCLEOTIDE SEQUENCE</scope>
</reference>
<evidence type="ECO:0000256" key="1">
    <source>
        <dbReference type="ARBA" id="ARBA00022723"/>
    </source>
</evidence>
<name>A0A8S1ZEI6_ARAAE</name>